<dbReference type="EMBL" id="JAAAUY010000266">
    <property type="protein sequence ID" value="KAF9332332.1"/>
    <property type="molecule type" value="Genomic_DNA"/>
</dbReference>
<dbReference type="Proteomes" id="UP000696485">
    <property type="component" value="Unassembled WGS sequence"/>
</dbReference>
<dbReference type="InterPro" id="IPR032675">
    <property type="entry name" value="LRR_dom_sf"/>
</dbReference>
<name>A0A9P5SKS2_9FUNG</name>
<dbReference type="AlphaFoldDB" id="A0A9P5SKS2"/>
<keyword evidence="2" id="KW-1185">Reference proteome</keyword>
<comment type="caution">
    <text evidence="1">The sequence shown here is derived from an EMBL/GenBank/DDBJ whole genome shotgun (WGS) entry which is preliminary data.</text>
</comment>
<dbReference type="Gene3D" id="3.80.10.10">
    <property type="entry name" value="Ribonuclease Inhibitor"/>
    <property type="match status" value="1"/>
</dbReference>
<proteinExistence type="predicted"/>
<reference evidence="1" key="1">
    <citation type="journal article" date="2020" name="Fungal Divers.">
        <title>Resolving the Mortierellaceae phylogeny through synthesis of multi-gene phylogenetics and phylogenomics.</title>
        <authorList>
            <person name="Vandepol N."/>
            <person name="Liber J."/>
            <person name="Desiro A."/>
            <person name="Na H."/>
            <person name="Kennedy M."/>
            <person name="Barry K."/>
            <person name="Grigoriev I.V."/>
            <person name="Miller A.N."/>
            <person name="O'Donnell K."/>
            <person name="Stajich J.E."/>
            <person name="Bonito G."/>
        </authorList>
    </citation>
    <scope>NUCLEOTIDE SEQUENCE</scope>
    <source>
        <strain evidence="1">NVP1</strain>
    </source>
</reference>
<evidence type="ECO:0000313" key="2">
    <source>
        <dbReference type="Proteomes" id="UP000696485"/>
    </source>
</evidence>
<sequence length="427" mass="48071">MMSRNIPNSIIRAYSRHIQFLEVTKNRRTNPFLTTNLRRLTMKGWNHYSLCADLVVNNPNLTELEWMLPQNNKIERLTHVRMQLALESLTHLTALFLGDWRFYPNQLVRILRNKPVLEKLSLYGVEGIGQLQKCTTMESLTHIFINSDWKPNPGLAELFQYFPNLDRIIFQPDDDCPVAEISSHLRKTCKKVTAIQVVDAYMFSYGSILEKDQVDLIVSSPNCVAMDFAIPALSANVARALLGPQSNNLRDIRLSVSGNPKVNLGYANRILASINNNLTHLTLINMAYNWSSKKCMALFERPWASPSLEFFELAGIGSPGDDAFTGILGHGLYGSFSGATFGGHGEHDADDPPQAFNQDPYESESSADKLLAKNGWKLLTSAQYTTSVLDSRYGSVLLKRLLRQVFILPRMKAVTFEGHRYAKIGAN</sequence>
<accession>A0A9P5SKS2</accession>
<gene>
    <name evidence="1" type="ORF">BG006_004792</name>
</gene>
<organism evidence="1 2">
    <name type="scientific">Podila minutissima</name>
    <dbReference type="NCBI Taxonomy" id="64525"/>
    <lineage>
        <taxon>Eukaryota</taxon>
        <taxon>Fungi</taxon>
        <taxon>Fungi incertae sedis</taxon>
        <taxon>Mucoromycota</taxon>
        <taxon>Mortierellomycotina</taxon>
        <taxon>Mortierellomycetes</taxon>
        <taxon>Mortierellales</taxon>
        <taxon>Mortierellaceae</taxon>
        <taxon>Podila</taxon>
    </lineage>
</organism>
<evidence type="ECO:0000313" key="1">
    <source>
        <dbReference type="EMBL" id="KAF9332332.1"/>
    </source>
</evidence>
<dbReference type="SUPFAM" id="SSF52047">
    <property type="entry name" value="RNI-like"/>
    <property type="match status" value="1"/>
</dbReference>
<protein>
    <submittedName>
        <fullName evidence="1">Uncharacterized protein</fullName>
    </submittedName>
</protein>